<dbReference type="InterPro" id="IPR046848">
    <property type="entry name" value="E_motif"/>
</dbReference>
<evidence type="ECO:0000259" key="4">
    <source>
        <dbReference type="Pfam" id="PF14432"/>
    </source>
</evidence>
<dbReference type="Pfam" id="PF14432">
    <property type="entry name" value="DYW_deaminase"/>
    <property type="match status" value="1"/>
</dbReference>
<feature type="non-terminal residue" evidence="5">
    <location>
        <position position="1"/>
    </location>
</feature>
<comment type="caution">
    <text evidence="5">The sequence shown here is derived from an EMBL/GenBank/DDBJ whole genome shotgun (WGS) entry which is preliminary data.</text>
</comment>
<name>A0A5J9W238_9POAL</name>
<dbReference type="GO" id="GO:0008270">
    <property type="term" value="F:zinc ion binding"/>
    <property type="evidence" value="ECO:0007669"/>
    <property type="project" value="InterPro"/>
</dbReference>
<feature type="repeat" description="PPR" evidence="3">
    <location>
        <begin position="269"/>
        <end position="303"/>
    </location>
</feature>
<dbReference type="PROSITE" id="PS51375">
    <property type="entry name" value="PPR"/>
    <property type="match status" value="5"/>
</dbReference>
<feature type="repeat" description="PPR" evidence="3">
    <location>
        <begin position="238"/>
        <end position="268"/>
    </location>
</feature>
<feature type="repeat" description="PPR" evidence="3">
    <location>
        <begin position="104"/>
        <end position="138"/>
    </location>
</feature>
<dbReference type="FunFam" id="1.25.40.10:FF:001531">
    <property type="entry name" value="Pentatricopeptide repeat-containing protein At4g16835, mitochondrial"/>
    <property type="match status" value="1"/>
</dbReference>
<reference evidence="5 6" key="1">
    <citation type="journal article" date="2019" name="Sci. Rep.">
        <title>A high-quality genome of Eragrostis curvula grass provides insights into Poaceae evolution and supports new strategies to enhance forage quality.</title>
        <authorList>
            <person name="Carballo J."/>
            <person name="Santos B.A.C.M."/>
            <person name="Zappacosta D."/>
            <person name="Garbus I."/>
            <person name="Selva J.P."/>
            <person name="Gallo C.A."/>
            <person name="Diaz A."/>
            <person name="Albertini E."/>
            <person name="Caccamo M."/>
            <person name="Echenique V."/>
        </authorList>
    </citation>
    <scope>NUCLEOTIDE SEQUENCE [LARGE SCALE GENOMIC DNA]</scope>
    <source>
        <strain evidence="6">cv. Victoria</strain>
        <tissue evidence="5">Leaf</tissue>
    </source>
</reference>
<dbReference type="PANTHER" id="PTHR47926:SF410">
    <property type="entry name" value="(WILD MALAYSIAN BANANA) HYPOTHETICAL PROTEIN"/>
    <property type="match status" value="1"/>
</dbReference>
<dbReference type="Pfam" id="PF20431">
    <property type="entry name" value="E_motif"/>
    <property type="match status" value="1"/>
</dbReference>
<keyword evidence="6" id="KW-1185">Reference proteome</keyword>
<dbReference type="GO" id="GO:0009451">
    <property type="term" value="P:RNA modification"/>
    <property type="evidence" value="ECO:0007669"/>
    <property type="project" value="InterPro"/>
</dbReference>
<evidence type="ECO:0000313" key="5">
    <source>
        <dbReference type="EMBL" id="TVU42792.1"/>
    </source>
</evidence>
<dbReference type="InterPro" id="IPR002885">
    <property type="entry name" value="PPR_rpt"/>
</dbReference>
<keyword evidence="2" id="KW-0809">Transit peptide</keyword>
<evidence type="ECO:0000256" key="2">
    <source>
        <dbReference type="ARBA" id="ARBA00022946"/>
    </source>
</evidence>
<evidence type="ECO:0000256" key="3">
    <source>
        <dbReference type="PROSITE-ProRule" id="PRU00708"/>
    </source>
</evidence>
<dbReference type="OrthoDB" id="185373at2759"/>
<dbReference type="InterPro" id="IPR009000">
    <property type="entry name" value="Transl_B-barrel_sf"/>
</dbReference>
<dbReference type="Gene3D" id="1.25.40.10">
    <property type="entry name" value="Tetratricopeptide repeat domain"/>
    <property type="match status" value="4"/>
</dbReference>
<dbReference type="FunFam" id="1.25.40.10:FF:000144">
    <property type="entry name" value="Pentatricopeptide repeat-containing protein, mitochondrial"/>
    <property type="match status" value="1"/>
</dbReference>
<dbReference type="InterPro" id="IPR032867">
    <property type="entry name" value="DYW_dom"/>
</dbReference>
<dbReference type="NCBIfam" id="TIGR00756">
    <property type="entry name" value="PPR"/>
    <property type="match status" value="6"/>
</dbReference>
<feature type="non-terminal residue" evidence="5">
    <location>
        <position position="821"/>
    </location>
</feature>
<dbReference type="Gramene" id="TVU42792">
    <property type="protein sequence ID" value="TVU42792"/>
    <property type="gene ID" value="EJB05_09214"/>
</dbReference>
<accession>A0A5J9W238</accession>
<feature type="repeat" description="PPR" evidence="3">
    <location>
        <begin position="41"/>
        <end position="76"/>
    </location>
</feature>
<dbReference type="AlphaFoldDB" id="A0A5J9W238"/>
<dbReference type="InterPro" id="IPR011990">
    <property type="entry name" value="TPR-like_helical_dom_sf"/>
</dbReference>
<sequence length="821" mass="91422">MTLRPLLAAVRPLTTAAVAAAVRHGDLAGAEEAFSSTRHKTTATYNCLLAGYARAPGRLADARQLFDRIPHPDAVSYNTLLSCHFANGDVDGARRLFSAMPVRDVASWNTMVSGLSKNGALEEAKAVFQTMPVRNAVSWNAMIAALTCSGDMSTAEEWFRNAPEKEDVVLWTAMVSGYMDAGNVQKAMEFFKAMPVRNLVSWNAVIAGYVKNSCAGDALRVFKSMIHQWCMKLPLGRSVTVATSLMSMYCKCGSLDDACKLFDEMHTRDIVAWNAMISGYAQHGDGEKAIKLFEKLKDERVAPNWITFVAVLTACIHTGFCDYGIQCFRTMQGVYRIEPRVDHYSCMVDLLCRAGLLERAVNMIRSMPFEPHPSAYGTLLAACRIYKNLEFAEFAARKLIEQDPQSAGAYVQLANIYAVANRWTDVSRVRRWMKDNAVVKTPGYSWIEIKGLRHEFRSNDRLHPQLHLIHEKLDQLEELMKAMGYVPDLDFALHDVEESLKVQMLMRHSEKLAIAFGLISCPPGTTLRIFKNLRVCGDCHKAAKLISRIENREIILRDTTRFHHFRGSAALSDDPSLQEESSGVSTGQKAEFADFYARKFKLNARCLPQRIVGTDRNTMTRCISLCSRRAARANGQGVWDLIKSLNLEVPKRELQNKDSKVVLQSLMCLVASTDRCSDGYGGVVRLIAKREVPHEDAADCPEVVAEAESVRRCVEAGDVSCDAPVVVYVSKMFAVTLPLKGANGQLLNHGASEAEEFFMAFARIFSGILRAWQKGFLLSPFYDPVKGDAMQKNMQEVELQYLYEMQGQGLKPIASMGDGNV</sequence>
<dbReference type="Pfam" id="PF13041">
    <property type="entry name" value="PPR_2"/>
    <property type="match status" value="1"/>
</dbReference>
<gene>
    <name evidence="5" type="ORF">EJB05_09214</name>
</gene>
<dbReference type="EMBL" id="RWGY01000005">
    <property type="protein sequence ID" value="TVU42792.1"/>
    <property type="molecule type" value="Genomic_DNA"/>
</dbReference>
<proteinExistence type="predicted"/>
<dbReference type="GO" id="GO:0003723">
    <property type="term" value="F:RNA binding"/>
    <property type="evidence" value="ECO:0007669"/>
    <property type="project" value="InterPro"/>
</dbReference>
<dbReference type="FunFam" id="1.25.40.10:FF:000553">
    <property type="entry name" value="Pentatricopeptide repeat-containing protein, mitochondrial"/>
    <property type="match status" value="1"/>
</dbReference>
<keyword evidence="1" id="KW-0677">Repeat</keyword>
<dbReference type="SUPFAM" id="SSF50447">
    <property type="entry name" value="Translation proteins"/>
    <property type="match status" value="1"/>
</dbReference>
<dbReference type="Pfam" id="PF01535">
    <property type="entry name" value="PPR"/>
    <property type="match status" value="5"/>
</dbReference>
<organism evidence="5 6">
    <name type="scientific">Eragrostis curvula</name>
    <name type="common">weeping love grass</name>
    <dbReference type="NCBI Taxonomy" id="38414"/>
    <lineage>
        <taxon>Eukaryota</taxon>
        <taxon>Viridiplantae</taxon>
        <taxon>Streptophyta</taxon>
        <taxon>Embryophyta</taxon>
        <taxon>Tracheophyta</taxon>
        <taxon>Spermatophyta</taxon>
        <taxon>Magnoliopsida</taxon>
        <taxon>Liliopsida</taxon>
        <taxon>Poales</taxon>
        <taxon>Poaceae</taxon>
        <taxon>PACMAD clade</taxon>
        <taxon>Chloridoideae</taxon>
        <taxon>Eragrostideae</taxon>
        <taxon>Eragrostidinae</taxon>
        <taxon>Eragrostis</taxon>
    </lineage>
</organism>
<dbReference type="InterPro" id="IPR046960">
    <property type="entry name" value="PPR_At4g14850-like_plant"/>
</dbReference>
<evidence type="ECO:0000256" key="1">
    <source>
        <dbReference type="ARBA" id="ARBA00022737"/>
    </source>
</evidence>
<feature type="domain" description="DYW" evidence="4">
    <location>
        <begin position="484"/>
        <end position="567"/>
    </location>
</feature>
<dbReference type="Gene3D" id="2.40.30.10">
    <property type="entry name" value="Translation factors"/>
    <property type="match status" value="1"/>
</dbReference>
<dbReference type="Pfam" id="PF12854">
    <property type="entry name" value="PPR_1"/>
    <property type="match status" value="2"/>
</dbReference>
<protein>
    <recommendedName>
        <fullName evidence="4">DYW domain-containing protein</fullName>
    </recommendedName>
</protein>
<feature type="repeat" description="PPR" evidence="3">
    <location>
        <begin position="167"/>
        <end position="201"/>
    </location>
</feature>
<evidence type="ECO:0000313" key="6">
    <source>
        <dbReference type="Proteomes" id="UP000324897"/>
    </source>
</evidence>
<dbReference type="PANTHER" id="PTHR47926">
    <property type="entry name" value="PENTATRICOPEPTIDE REPEAT-CONTAINING PROTEIN"/>
    <property type="match status" value="1"/>
</dbReference>
<dbReference type="SUPFAM" id="SSF48452">
    <property type="entry name" value="TPR-like"/>
    <property type="match status" value="2"/>
</dbReference>
<dbReference type="Proteomes" id="UP000324897">
    <property type="component" value="Unassembled WGS sequence"/>
</dbReference>